<evidence type="ECO:0000256" key="7">
    <source>
        <dbReference type="ARBA" id="ARBA00023315"/>
    </source>
</evidence>
<evidence type="ECO:0000256" key="3">
    <source>
        <dbReference type="ARBA" id="ARBA00012697"/>
    </source>
</evidence>
<comment type="catalytic activity">
    <reaction evidence="8">
        <text>L-glutamate + acetyl-CoA = N-acetyl-L-glutamate + CoA + H(+)</text>
        <dbReference type="Rhea" id="RHEA:24292"/>
        <dbReference type="ChEBI" id="CHEBI:15378"/>
        <dbReference type="ChEBI" id="CHEBI:29985"/>
        <dbReference type="ChEBI" id="CHEBI:44337"/>
        <dbReference type="ChEBI" id="CHEBI:57287"/>
        <dbReference type="ChEBI" id="CHEBI:57288"/>
        <dbReference type="EC" id="2.3.1.1"/>
    </reaction>
</comment>
<dbReference type="NCBIfam" id="TIGR01890">
    <property type="entry name" value="N-Ac-Glu-synth"/>
    <property type="match status" value="1"/>
</dbReference>
<dbReference type="SUPFAM" id="SSF53633">
    <property type="entry name" value="Carbamate kinase-like"/>
    <property type="match status" value="2"/>
</dbReference>
<evidence type="ECO:0000256" key="1">
    <source>
        <dbReference type="ARBA" id="ARBA00004925"/>
    </source>
</evidence>
<dbReference type="GO" id="GO:0005737">
    <property type="term" value="C:cytoplasm"/>
    <property type="evidence" value="ECO:0007669"/>
    <property type="project" value="InterPro"/>
</dbReference>
<evidence type="ECO:0000259" key="9">
    <source>
        <dbReference type="PROSITE" id="PS51186"/>
    </source>
</evidence>
<evidence type="ECO:0000256" key="5">
    <source>
        <dbReference type="ARBA" id="ARBA00022605"/>
    </source>
</evidence>
<dbReference type="HAMAP" id="MF_01105">
    <property type="entry name" value="N_acetyl_glu_synth"/>
    <property type="match status" value="1"/>
</dbReference>
<dbReference type="CDD" id="cd04237">
    <property type="entry name" value="AAK_NAGS-ABP"/>
    <property type="match status" value="1"/>
</dbReference>
<comment type="similarity">
    <text evidence="2">Belongs to the acetyltransferase family. ArgA subfamily.</text>
</comment>
<dbReference type="AlphaFoldDB" id="A0A978UZ93"/>
<keyword evidence="5" id="KW-0028">Amino-acid biosynthesis</keyword>
<dbReference type="SUPFAM" id="SSF55729">
    <property type="entry name" value="Acyl-CoA N-acyltransferases (Nat)"/>
    <property type="match status" value="1"/>
</dbReference>
<keyword evidence="4" id="KW-0055">Arginine biosynthesis</keyword>
<dbReference type="CDD" id="cd04301">
    <property type="entry name" value="NAT_SF"/>
    <property type="match status" value="1"/>
</dbReference>
<keyword evidence="6" id="KW-0808">Transferase</keyword>
<dbReference type="PANTHER" id="PTHR30602">
    <property type="entry name" value="AMINO-ACID ACETYLTRANSFERASE"/>
    <property type="match status" value="1"/>
</dbReference>
<dbReference type="InterPro" id="IPR033719">
    <property type="entry name" value="NAGS_kin"/>
</dbReference>
<proteinExistence type="inferred from homology"/>
<feature type="domain" description="N-acetyltransferase" evidence="9">
    <location>
        <begin position="580"/>
        <end position="728"/>
    </location>
</feature>
<evidence type="ECO:0000256" key="6">
    <source>
        <dbReference type="ARBA" id="ARBA00022679"/>
    </source>
</evidence>
<dbReference type="Gene3D" id="3.40.630.30">
    <property type="match status" value="1"/>
</dbReference>
<evidence type="ECO:0000313" key="10">
    <source>
        <dbReference type="EMBL" id="KAH7520309.1"/>
    </source>
</evidence>
<dbReference type="PROSITE" id="PS51186">
    <property type="entry name" value="GNAT"/>
    <property type="match status" value="1"/>
</dbReference>
<organism evidence="10 11">
    <name type="scientific">Ziziphus jujuba var. spinosa</name>
    <dbReference type="NCBI Taxonomy" id="714518"/>
    <lineage>
        <taxon>Eukaryota</taxon>
        <taxon>Viridiplantae</taxon>
        <taxon>Streptophyta</taxon>
        <taxon>Embryophyta</taxon>
        <taxon>Tracheophyta</taxon>
        <taxon>Spermatophyta</taxon>
        <taxon>Magnoliopsida</taxon>
        <taxon>eudicotyledons</taxon>
        <taxon>Gunneridae</taxon>
        <taxon>Pentapetalae</taxon>
        <taxon>rosids</taxon>
        <taxon>fabids</taxon>
        <taxon>Rosales</taxon>
        <taxon>Rhamnaceae</taxon>
        <taxon>Paliureae</taxon>
        <taxon>Ziziphus</taxon>
    </lineage>
</organism>
<protein>
    <recommendedName>
        <fullName evidence="3">amino-acid N-acetyltransferase</fullName>
        <ecNumber evidence="3">2.3.1.1</ecNumber>
    </recommendedName>
</protein>
<name>A0A978UZ93_ZIZJJ</name>
<comment type="caution">
    <text evidence="10">The sequence shown here is derived from an EMBL/GenBank/DDBJ whole genome shotgun (WGS) entry which is preliminary data.</text>
</comment>
<reference evidence="10" key="1">
    <citation type="journal article" date="2021" name="Front. Plant Sci.">
        <title>Chromosome-Scale Genome Assembly for Chinese Sour Jujube and Insights Into Its Genome Evolution and Domestication Signature.</title>
        <authorList>
            <person name="Shen L.-Y."/>
            <person name="Luo H."/>
            <person name="Wang X.-L."/>
            <person name="Wang X.-M."/>
            <person name="Qiu X.-J."/>
            <person name="Liu H."/>
            <person name="Zhou S.-S."/>
            <person name="Jia K.-H."/>
            <person name="Nie S."/>
            <person name="Bao Y.-T."/>
            <person name="Zhang R.-G."/>
            <person name="Yun Q.-Z."/>
            <person name="Chai Y.-H."/>
            <person name="Lu J.-Y."/>
            <person name="Li Y."/>
            <person name="Zhao S.-W."/>
            <person name="Mao J.-F."/>
            <person name="Jia S.-G."/>
            <person name="Mao Y.-M."/>
        </authorList>
    </citation>
    <scope>NUCLEOTIDE SEQUENCE</scope>
    <source>
        <strain evidence="10">AT0</strain>
        <tissue evidence="10">Leaf</tissue>
    </source>
</reference>
<evidence type="ECO:0000256" key="8">
    <source>
        <dbReference type="ARBA" id="ARBA00048372"/>
    </source>
</evidence>
<dbReference type="InterPro" id="IPR001048">
    <property type="entry name" value="Asp/Glu/Uridylate_kinase"/>
</dbReference>
<dbReference type="InterPro" id="IPR036393">
    <property type="entry name" value="AceGlu_kinase-like_sf"/>
</dbReference>
<dbReference type="PANTHER" id="PTHR30602:SF12">
    <property type="entry name" value="AMINO-ACID ACETYLTRANSFERASE NAGS1, CHLOROPLASTIC-RELATED"/>
    <property type="match status" value="1"/>
</dbReference>
<dbReference type="Proteomes" id="UP000813462">
    <property type="component" value="Unassembled WGS sequence"/>
</dbReference>
<accession>A0A978UZ93</accession>
<evidence type="ECO:0000256" key="4">
    <source>
        <dbReference type="ARBA" id="ARBA00022571"/>
    </source>
</evidence>
<dbReference type="InterPro" id="IPR016181">
    <property type="entry name" value="Acyl_CoA_acyltransferase"/>
</dbReference>
<evidence type="ECO:0000313" key="11">
    <source>
        <dbReference type="Proteomes" id="UP000813462"/>
    </source>
</evidence>
<dbReference type="Pfam" id="PF00696">
    <property type="entry name" value="AA_kinase"/>
    <property type="match status" value="1"/>
</dbReference>
<keyword evidence="7" id="KW-0012">Acyltransferase</keyword>
<dbReference type="GO" id="GO:0004042">
    <property type="term" value="F:L-glutamate N-acetyltransferase activity"/>
    <property type="evidence" value="ECO:0007669"/>
    <property type="project" value="InterPro"/>
</dbReference>
<dbReference type="InterPro" id="IPR010167">
    <property type="entry name" value="NH2A_AcTrfase"/>
</dbReference>
<dbReference type="GO" id="GO:0006526">
    <property type="term" value="P:L-arginine biosynthetic process"/>
    <property type="evidence" value="ECO:0007669"/>
    <property type="project" value="UniProtKB-KW"/>
</dbReference>
<sequence length="740" mass="81835">MATLRPRSWICQKICGSAWSTCECKPDFFQRGGLQVKDESFSWWASGLRMEMGKRRSKNLVVGGLGREGEMEKENGVSEEDQRFVEAIREAQAYISAYRGRTFVVILHSEIVSDPNLDTILKVVTETPAGRPFQTFSVQVSPPVSPPLKSWRGGKDRSGISAKCSLSGEFDRVSDDEQSFNSVEDDQFVRWFREAWPYLWAHGGGTFVVIISGEIDIAFLHHLGIRFILVPGTHVQIDKLLEERELDETDHLLLVFEGSEPKHVGQYRITDTQSLAAAMEAAGGIHVMLEAKLSPGPSMCNIRRHGDSSRLHDVGVSVASGNFLAAKARIWNITFFLSSIRRGVVGGVDYGATGEVKKVDVSRMRERLDGGCIVIMSNLGYSSTGEVLNCNTYEVATACALAIEADKLICIIDGPILDKSGRLIRFLTLQEADMLIRERAKQSEIAASYVKAVAKDDLASLGRSGYSTSLQNGNTLKGKHNGMFHNGVGFDNGNGLWSGEQGFAIGGHERQSRLNGYLSELAAAAFVCRCQEPCQWYFLPHCQGGVQRVHLLDGTKEGVLLLELFKRDGMGTMVASDLYEGTRTARVTDLSGIREIIQPLEASGILVRRTDEELLEALCNFVVVEREGQIIACAALFPFLEEKCGEVAAIAVSSDCRGQGQGDKLLDYIEKKASALGLERLFLLTTRTADWFVRRGFSECSIELIPEERRRKINLSRNSKYYIKKLLPDTSGISVNRAFI</sequence>
<dbReference type="Gene3D" id="3.40.1160.10">
    <property type="entry name" value="Acetylglutamate kinase-like"/>
    <property type="match status" value="1"/>
</dbReference>
<dbReference type="InterPro" id="IPR000182">
    <property type="entry name" value="GNAT_dom"/>
</dbReference>
<gene>
    <name evidence="10" type="ORF">FEM48_Zijuj08G0130400</name>
</gene>
<comment type="pathway">
    <text evidence="1">Amino-acid biosynthesis; L-arginine biosynthesis; N(2)-acetyl-L-ornithine from L-glutamate: step 1/4.</text>
</comment>
<dbReference type="EC" id="2.3.1.1" evidence="3"/>
<dbReference type="EMBL" id="JAEACU010000008">
    <property type="protein sequence ID" value="KAH7520309.1"/>
    <property type="molecule type" value="Genomic_DNA"/>
</dbReference>
<evidence type="ECO:0000256" key="2">
    <source>
        <dbReference type="ARBA" id="ARBA00009145"/>
    </source>
</evidence>
<dbReference type="Pfam" id="PF00583">
    <property type="entry name" value="Acetyltransf_1"/>
    <property type="match status" value="1"/>
</dbReference>